<dbReference type="InterPro" id="IPR023606">
    <property type="entry name" value="CoA-Trfase_III_dom_1_sf"/>
</dbReference>
<dbReference type="SUPFAM" id="SSF89796">
    <property type="entry name" value="CoA-transferase family III (CaiB/BaiF)"/>
    <property type="match status" value="1"/>
</dbReference>
<gene>
    <name evidence="2" type="ORF">KDK95_04285</name>
</gene>
<accession>A0A941E6T3</accession>
<dbReference type="PANTHER" id="PTHR48207">
    <property type="entry name" value="SUCCINATE--HYDROXYMETHYLGLUTARATE COA-TRANSFERASE"/>
    <property type="match status" value="1"/>
</dbReference>
<reference evidence="2" key="1">
    <citation type="submission" date="2021-04" db="EMBL/GenBank/DDBJ databases">
        <title>Genome based classification of Actinospica acidithermotolerans sp. nov., an actinobacterium isolated from an Indonesian hot spring.</title>
        <authorList>
            <person name="Kusuma A.B."/>
            <person name="Putra K.E."/>
            <person name="Nafisah S."/>
            <person name="Loh J."/>
            <person name="Nouioui I."/>
            <person name="Goodfellow M."/>
        </authorList>
    </citation>
    <scope>NUCLEOTIDE SEQUENCE</scope>
    <source>
        <strain evidence="2">MGRD01-02</strain>
    </source>
</reference>
<evidence type="ECO:0000313" key="3">
    <source>
        <dbReference type="Proteomes" id="UP000676325"/>
    </source>
</evidence>
<dbReference type="InterPro" id="IPR003673">
    <property type="entry name" value="CoA-Trfase_fam_III"/>
</dbReference>
<dbReference type="PANTHER" id="PTHR48207:SF3">
    <property type="entry name" value="SUCCINATE--HYDROXYMETHYLGLUTARATE COA-TRANSFERASE"/>
    <property type="match status" value="1"/>
</dbReference>
<evidence type="ECO:0000256" key="1">
    <source>
        <dbReference type="ARBA" id="ARBA00022679"/>
    </source>
</evidence>
<dbReference type="InterPro" id="IPR050483">
    <property type="entry name" value="CoA-transferase_III_domain"/>
</dbReference>
<dbReference type="EMBL" id="JAGSOH010000006">
    <property type="protein sequence ID" value="MBR7825512.1"/>
    <property type="molecule type" value="Genomic_DNA"/>
</dbReference>
<comment type="caution">
    <text evidence="2">The sequence shown here is derived from an EMBL/GenBank/DDBJ whole genome shotgun (WGS) entry which is preliminary data.</text>
</comment>
<protein>
    <submittedName>
        <fullName evidence="2">CoA transferase</fullName>
    </submittedName>
</protein>
<sequence>MDDDRSRSQLPLSGILIADFGRVLAAPYATMLLADLGAEVIKIERPGAGDDTRAWGPPFADGESTYFLSVNRNKRSFAADLEDPADLAAVRELVRRADVFVENFRPGTLSRRGLDYDAARALNPAIVYCSVTGFGSGAGASLPGYDLLVQAVGGLMSVTGPGPGRPVKTGVALVDVLTGLHAAIGILAALRHREATGEGQRIEVNLLSTLLSSMVNQSAGFTGAGVVPGILGNRHPSIAPYEVFDAADRPFVLAVGNDRQFAALCDVVGLPGLVDDPRYATNPARVAHVEQLAEQLGARLRTRSAADWFERLTPKGVPCGPVNDLAGAFALAEDLGLAPRVELGRDGEQVALVANPIALSATPPAYRSRPPRLGEHTAELRAWLGAELKTAADAGTGCEHAADGAVAVEPSAVAAIDPSADAPKERT</sequence>
<dbReference type="AlphaFoldDB" id="A0A941E6T3"/>
<proteinExistence type="predicted"/>
<keyword evidence="1 2" id="KW-0808">Transferase</keyword>
<dbReference type="InterPro" id="IPR044855">
    <property type="entry name" value="CoA-Trfase_III_dom3_sf"/>
</dbReference>
<keyword evidence="3" id="KW-1185">Reference proteome</keyword>
<dbReference type="GO" id="GO:0008410">
    <property type="term" value="F:CoA-transferase activity"/>
    <property type="evidence" value="ECO:0007669"/>
    <property type="project" value="TreeGrafter"/>
</dbReference>
<dbReference type="Pfam" id="PF02515">
    <property type="entry name" value="CoA_transf_3"/>
    <property type="match status" value="1"/>
</dbReference>
<dbReference type="Gene3D" id="3.40.50.10540">
    <property type="entry name" value="Crotonobetainyl-coa:carnitine coa-transferase, domain 1"/>
    <property type="match status" value="1"/>
</dbReference>
<dbReference type="RefSeq" id="WP_212516661.1">
    <property type="nucleotide sequence ID" value="NZ_JAGSOH010000006.1"/>
</dbReference>
<dbReference type="Proteomes" id="UP000676325">
    <property type="component" value="Unassembled WGS sequence"/>
</dbReference>
<evidence type="ECO:0000313" key="2">
    <source>
        <dbReference type="EMBL" id="MBR7825512.1"/>
    </source>
</evidence>
<organism evidence="2 3">
    <name type="scientific">Actinospica acidithermotolerans</name>
    <dbReference type="NCBI Taxonomy" id="2828514"/>
    <lineage>
        <taxon>Bacteria</taxon>
        <taxon>Bacillati</taxon>
        <taxon>Actinomycetota</taxon>
        <taxon>Actinomycetes</taxon>
        <taxon>Catenulisporales</taxon>
        <taxon>Actinospicaceae</taxon>
        <taxon>Actinospica</taxon>
    </lineage>
</organism>
<name>A0A941E6T3_9ACTN</name>
<dbReference type="Gene3D" id="3.30.1540.10">
    <property type="entry name" value="formyl-coa transferase, domain 3"/>
    <property type="match status" value="1"/>
</dbReference>